<evidence type="ECO:0000256" key="3">
    <source>
        <dbReference type="ARBA" id="ARBA00022448"/>
    </source>
</evidence>
<evidence type="ECO:0000256" key="4">
    <source>
        <dbReference type="ARBA" id="ARBA00022461"/>
    </source>
</evidence>
<proteinExistence type="inferred from homology"/>
<name>A0A6P8XMG1_DROAB</name>
<keyword evidence="4 12" id="KW-0894">Sodium channel</keyword>
<keyword evidence="7" id="KW-0915">Sodium</keyword>
<evidence type="ECO:0000256" key="9">
    <source>
        <dbReference type="ARBA" id="ARBA00023136"/>
    </source>
</evidence>
<feature type="transmembrane region" description="Helical" evidence="14">
    <location>
        <begin position="88"/>
        <end position="106"/>
    </location>
</feature>
<evidence type="ECO:0000256" key="8">
    <source>
        <dbReference type="ARBA" id="ARBA00023065"/>
    </source>
</evidence>
<keyword evidence="9 14" id="KW-0472">Membrane</keyword>
<evidence type="ECO:0000256" key="14">
    <source>
        <dbReference type="SAM" id="Phobius"/>
    </source>
</evidence>
<accession>A0A6P8XMG1</accession>
<evidence type="ECO:0000256" key="7">
    <source>
        <dbReference type="ARBA" id="ARBA00023053"/>
    </source>
</evidence>
<dbReference type="GO" id="GO:0005886">
    <property type="term" value="C:plasma membrane"/>
    <property type="evidence" value="ECO:0007669"/>
    <property type="project" value="TreeGrafter"/>
</dbReference>
<reference evidence="16" key="1">
    <citation type="submission" date="2025-08" db="UniProtKB">
        <authorList>
            <consortium name="RefSeq"/>
        </authorList>
    </citation>
    <scope>IDENTIFICATION</scope>
    <source>
        <strain evidence="16">15112-1751.03</strain>
        <tissue evidence="16">Whole Adult</tissue>
    </source>
</reference>
<keyword evidence="8 12" id="KW-0406">Ion transport</keyword>
<evidence type="ECO:0000256" key="6">
    <source>
        <dbReference type="ARBA" id="ARBA00022989"/>
    </source>
</evidence>
<keyword evidence="3 12" id="KW-0813">Transport</keyword>
<feature type="transmembrane region" description="Helical" evidence="14">
    <location>
        <begin position="521"/>
        <end position="547"/>
    </location>
</feature>
<sequence length="617" mass="71370">MATTAAATTFGERAERRLHQRLAIGHAVWWIPSPKSRPRPSPAPRPRNVENVAQKLSFGAALKDLLQNFSFHCYGKLVEHGYRNHERFFWLIFHITALSVLIAFVWNTYKDETEVLVTTIYNPQYPVSEVDLPAVSVCSMNRISKRAVRYYAQQLSDKDHRHRNASFFYRELRAFGMYYGSEEYCDYQHVLGLQRFLDDKDTEPYELFFNSRRHLHDLTPNCSDMFVSCRLAGQAFDCLTQFRESLTNYGFCCTFNLRGRFFKPRPYSQRFFGADMGLTLTLKSDRNDNYYKMHKLVEGFANYPDPQSGGVSLRFVSSGRITQLPVIPRIIETVPEARHMSPQVRKCFFEDEIPHNFSQRYTFSKCISACRARSIFSLCGCLPFNIPMSFIPFAIGRVFCTLQHMECLQRYKFKWLNVITTREFMPGLEHELEDALYCPDCLASCSEIRYKVRGAMSLPLKGNFKPMTNSNYRNSNNNSSFDANNSYSSHDSSELAVVRIYFAETHIQYFRQIIKNAWYEIFSTIGNICGIIAGFSLIGICELLFFLAKQLWHAYKAELKAELCQSQSQSQSKARTGNIYEASGKANVEAIDEANQSQSQSLSLRPRQMQSWKLEMK</sequence>
<evidence type="ECO:0000256" key="12">
    <source>
        <dbReference type="RuleBase" id="RU000679"/>
    </source>
</evidence>
<feature type="compositionally biased region" description="Low complexity" evidence="13">
    <location>
        <begin position="596"/>
        <end position="611"/>
    </location>
</feature>
<dbReference type="GeneID" id="117574431"/>
<dbReference type="RefSeq" id="XP_034114159.1">
    <property type="nucleotide sequence ID" value="XM_034258268.1"/>
</dbReference>
<evidence type="ECO:0000256" key="1">
    <source>
        <dbReference type="ARBA" id="ARBA00004141"/>
    </source>
</evidence>
<dbReference type="OrthoDB" id="6436100at2759"/>
<keyword evidence="11 12" id="KW-0407">Ion channel</keyword>
<keyword evidence="5 12" id="KW-0812">Transmembrane</keyword>
<evidence type="ECO:0000256" key="11">
    <source>
        <dbReference type="ARBA" id="ARBA00023303"/>
    </source>
</evidence>
<evidence type="ECO:0000256" key="5">
    <source>
        <dbReference type="ARBA" id="ARBA00022692"/>
    </source>
</evidence>
<comment type="similarity">
    <text evidence="2 12">Belongs to the amiloride-sensitive sodium channel (TC 1.A.6) family.</text>
</comment>
<evidence type="ECO:0000313" key="15">
    <source>
        <dbReference type="Proteomes" id="UP000515160"/>
    </source>
</evidence>
<evidence type="ECO:0000256" key="2">
    <source>
        <dbReference type="ARBA" id="ARBA00007193"/>
    </source>
</evidence>
<dbReference type="PRINTS" id="PR01078">
    <property type="entry name" value="AMINACHANNEL"/>
</dbReference>
<dbReference type="PANTHER" id="PTHR11690:SF253">
    <property type="entry name" value="PICKPOCKET 18-RELATED"/>
    <property type="match status" value="1"/>
</dbReference>
<dbReference type="GO" id="GO:0015280">
    <property type="term" value="F:ligand-gated sodium channel activity"/>
    <property type="evidence" value="ECO:0007669"/>
    <property type="project" value="TreeGrafter"/>
</dbReference>
<gene>
    <name evidence="16" type="primary">LOC117574431</name>
</gene>
<protein>
    <submittedName>
        <fullName evidence="16">Sodium channel protein Nach</fullName>
    </submittedName>
</protein>
<dbReference type="Gene3D" id="2.60.470.10">
    <property type="entry name" value="Acid-sensing ion channels like domains"/>
    <property type="match status" value="1"/>
</dbReference>
<evidence type="ECO:0000256" key="10">
    <source>
        <dbReference type="ARBA" id="ARBA00023201"/>
    </source>
</evidence>
<evidence type="ECO:0000313" key="16">
    <source>
        <dbReference type="RefSeq" id="XP_034114159.1"/>
    </source>
</evidence>
<keyword evidence="10 12" id="KW-0739">Sodium transport</keyword>
<organism evidence="15 16">
    <name type="scientific">Drosophila albomicans</name>
    <name type="common">Fruit fly</name>
    <dbReference type="NCBI Taxonomy" id="7291"/>
    <lineage>
        <taxon>Eukaryota</taxon>
        <taxon>Metazoa</taxon>
        <taxon>Ecdysozoa</taxon>
        <taxon>Arthropoda</taxon>
        <taxon>Hexapoda</taxon>
        <taxon>Insecta</taxon>
        <taxon>Pterygota</taxon>
        <taxon>Neoptera</taxon>
        <taxon>Endopterygota</taxon>
        <taxon>Diptera</taxon>
        <taxon>Brachycera</taxon>
        <taxon>Muscomorpha</taxon>
        <taxon>Ephydroidea</taxon>
        <taxon>Drosophilidae</taxon>
        <taxon>Drosophila</taxon>
    </lineage>
</organism>
<dbReference type="Pfam" id="PF00858">
    <property type="entry name" value="ASC"/>
    <property type="match status" value="1"/>
</dbReference>
<dbReference type="Gene3D" id="1.10.287.770">
    <property type="entry name" value="YojJ-like"/>
    <property type="match status" value="1"/>
</dbReference>
<comment type="subcellular location">
    <subcellularLocation>
        <location evidence="1">Membrane</location>
        <topology evidence="1">Multi-pass membrane protein</topology>
    </subcellularLocation>
</comment>
<dbReference type="InterPro" id="IPR001873">
    <property type="entry name" value="ENaC"/>
</dbReference>
<dbReference type="AlphaFoldDB" id="A0A6P8XMG1"/>
<dbReference type="PANTHER" id="PTHR11690">
    <property type="entry name" value="AMILORIDE-SENSITIVE SODIUM CHANNEL-RELATED"/>
    <property type="match status" value="1"/>
</dbReference>
<keyword evidence="6 14" id="KW-1133">Transmembrane helix</keyword>
<evidence type="ECO:0000256" key="13">
    <source>
        <dbReference type="SAM" id="MobiDB-lite"/>
    </source>
</evidence>
<feature type="region of interest" description="Disordered" evidence="13">
    <location>
        <begin position="593"/>
        <end position="617"/>
    </location>
</feature>
<dbReference type="Proteomes" id="UP000515160">
    <property type="component" value="Chromosome 2R"/>
</dbReference>
<keyword evidence="15" id="KW-1185">Reference proteome</keyword>